<dbReference type="EMBL" id="AAGXZS010000029">
    <property type="protein sequence ID" value="EBT2118778.1"/>
    <property type="molecule type" value="Genomic_DNA"/>
</dbReference>
<evidence type="ECO:0000256" key="1">
    <source>
        <dbReference type="SAM" id="MobiDB-lite"/>
    </source>
</evidence>
<sequence length="74" mass="8583">MSLNQWIRSEPVQREKVTPAAVSRPERSDRVSEEASLLRYRHKPPYAPVLHNTPARDFPDNPVRGTILSQYTLR</sequence>
<name>A0A5V1MSS9_SALER</name>
<gene>
    <name evidence="2" type="ORF">CIY58_23640</name>
</gene>
<comment type="caution">
    <text evidence="2">The sequence shown here is derived from an EMBL/GenBank/DDBJ whole genome shotgun (WGS) entry which is preliminary data.</text>
</comment>
<protein>
    <submittedName>
        <fullName evidence="2">Uncharacterized protein</fullName>
    </submittedName>
</protein>
<reference evidence="2" key="1">
    <citation type="submission" date="2018-07" db="EMBL/GenBank/DDBJ databases">
        <authorList>
            <consortium name="PulseNet: The National Subtyping Network for Foodborne Disease Surveillance"/>
            <person name="Tarr C.L."/>
            <person name="Trees E."/>
            <person name="Katz L.S."/>
            <person name="Carleton-Romer H.A."/>
            <person name="Stroika S."/>
            <person name="Kucerova Z."/>
            <person name="Roache K.F."/>
            <person name="Sabol A.L."/>
            <person name="Besser J."/>
            <person name="Gerner-Smidt P."/>
        </authorList>
    </citation>
    <scope>NUCLEOTIDE SEQUENCE</scope>
    <source>
        <strain evidence="2">PNUSAS020231</strain>
    </source>
</reference>
<feature type="region of interest" description="Disordered" evidence="1">
    <location>
        <begin position="1"/>
        <end position="64"/>
    </location>
</feature>
<evidence type="ECO:0000313" key="2">
    <source>
        <dbReference type="EMBL" id="EBT2118778.1"/>
    </source>
</evidence>
<accession>A0A5V1MSS9</accession>
<feature type="compositionally biased region" description="Basic and acidic residues" evidence="1">
    <location>
        <begin position="24"/>
        <end position="33"/>
    </location>
</feature>
<dbReference type="AlphaFoldDB" id="A0A5V1MSS9"/>
<proteinExistence type="predicted"/>
<organism evidence="2">
    <name type="scientific">Salmonella enterica</name>
    <name type="common">Salmonella choleraesuis</name>
    <dbReference type="NCBI Taxonomy" id="28901"/>
    <lineage>
        <taxon>Bacteria</taxon>
        <taxon>Pseudomonadati</taxon>
        <taxon>Pseudomonadota</taxon>
        <taxon>Gammaproteobacteria</taxon>
        <taxon>Enterobacterales</taxon>
        <taxon>Enterobacteriaceae</taxon>
        <taxon>Salmonella</taxon>
    </lineage>
</organism>